<accession>A0A7D3Y6Z7</accession>
<dbReference type="InterPro" id="IPR021246">
    <property type="entry name" value="DUF2797"/>
</dbReference>
<evidence type="ECO:0000313" key="1">
    <source>
        <dbReference type="EMBL" id="QKG85865.1"/>
    </source>
</evidence>
<protein>
    <submittedName>
        <fullName evidence="1">DUF2797 domain-containing protein</fullName>
    </submittedName>
</protein>
<dbReference type="RefSeq" id="WP_173225099.1">
    <property type="nucleotide sequence ID" value="NZ_CP048104.1"/>
</dbReference>
<organism evidence="1 2">
    <name type="scientific">Kroppenstedtia pulmonis</name>
    <dbReference type="NCBI Taxonomy" id="1380685"/>
    <lineage>
        <taxon>Bacteria</taxon>
        <taxon>Bacillati</taxon>
        <taxon>Bacillota</taxon>
        <taxon>Bacilli</taxon>
        <taxon>Bacillales</taxon>
        <taxon>Thermoactinomycetaceae</taxon>
        <taxon>Kroppenstedtia</taxon>
    </lineage>
</organism>
<reference evidence="1 2" key="1">
    <citation type="submission" date="2020-01" db="EMBL/GenBank/DDBJ databases">
        <authorList>
            <person name="Gulvik C.A."/>
            <person name="Batra D.G."/>
        </authorList>
    </citation>
    <scope>NUCLEOTIDE SEQUENCE [LARGE SCALE GENOMIC DNA]</scope>
    <source>
        <strain evidence="1 2">W9323</strain>
    </source>
</reference>
<evidence type="ECO:0000313" key="2">
    <source>
        <dbReference type="Proteomes" id="UP000503088"/>
    </source>
</evidence>
<dbReference type="Pfam" id="PF10977">
    <property type="entry name" value="DUF2797"/>
    <property type="match status" value="1"/>
</dbReference>
<sequence length="257" mass="29903">MHPLSHQGQQPVEYFFRLEEDEIPLNHYLGKNIQIDYLGKIHCIYCGRRTKKSYNGGSCYPCFRDRPENDLCIVKPETCHFQQGTCRDEEFGQSHCMQPHYVYLALSSEVKVGITRKPNALKRWVDQGAVEALPIAEVKTRHEAGELEVHLSQYVKDKTNWRRMLKNDISHRNLYEVRNELIPSIPEKFRNSILTHHEVFHFHYPSLSVPEKITSFNLDKHPTIKGQLTGIKGQYLILDTGVINVRKFSGYLVQLVL</sequence>
<dbReference type="AlphaFoldDB" id="A0A7D3Y6Z7"/>
<gene>
    <name evidence="1" type="ORF">GXN76_02815</name>
</gene>
<name>A0A7D3Y6Z7_9BACL</name>
<dbReference type="EMBL" id="CP048104">
    <property type="protein sequence ID" value="QKG85865.1"/>
    <property type="molecule type" value="Genomic_DNA"/>
</dbReference>
<keyword evidence="2" id="KW-1185">Reference proteome</keyword>
<dbReference type="KEGG" id="kpul:GXN76_02815"/>
<proteinExistence type="predicted"/>
<dbReference type="Proteomes" id="UP000503088">
    <property type="component" value="Chromosome"/>
</dbReference>